<sequence length="313" mass="35694">MAHNFRKNLISKCIRDCGTGEFDADLLNEVINGTSDIDIVRLRTYAWRHTIPSMHRVQMYKYMLGISGAYPETRGIVEQHRRDEVSYRKPLFIQIFDQHGRALVLLRCLKTTRSTDYRNDGKSAEPEPTSSDVVKMILLASNHLSKAFAQSLQYIVISAIVRQVWIVCRCDWVDRFCIARSVYSIISEMFDERTIYQEVNGLDTSLKQIAAIDVEIWLKTGCCALLRSERAMQRVMDKLCTGINIVPLAKAIASDYLQSADNYLGHGLMDPGIITMTEDGELRMVNKAIESVLYDTMQKKPARVSENKSRSHS</sequence>
<dbReference type="EMBL" id="KN716300">
    <property type="protein sequence ID" value="KJH47608.1"/>
    <property type="molecule type" value="Genomic_DNA"/>
</dbReference>
<gene>
    <name evidence="1" type="ORF">DICVIV_06315</name>
</gene>
<dbReference type="Proteomes" id="UP000053766">
    <property type="component" value="Unassembled WGS sequence"/>
</dbReference>
<evidence type="ECO:0000313" key="2">
    <source>
        <dbReference type="Proteomes" id="UP000053766"/>
    </source>
</evidence>
<proteinExistence type="predicted"/>
<organism evidence="1 2">
    <name type="scientific">Dictyocaulus viviparus</name>
    <name type="common">Bovine lungworm</name>
    <dbReference type="NCBI Taxonomy" id="29172"/>
    <lineage>
        <taxon>Eukaryota</taxon>
        <taxon>Metazoa</taxon>
        <taxon>Ecdysozoa</taxon>
        <taxon>Nematoda</taxon>
        <taxon>Chromadorea</taxon>
        <taxon>Rhabditida</taxon>
        <taxon>Rhabditina</taxon>
        <taxon>Rhabditomorpha</taxon>
        <taxon>Strongyloidea</taxon>
        <taxon>Metastrongylidae</taxon>
        <taxon>Dictyocaulus</taxon>
    </lineage>
</organism>
<reference evidence="2" key="2">
    <citation type="journal article" date="2016" name="Sci. Rep.">
        <title>Dictyocaulus viviparus genome, variome and transcriptome elucidate lungworm biology and support future intervention.</title>
        <authorList>
            <person name="McNulty S.N."/>
            <person name="Strube C."/>
            <person name="Rosa B.A."/>
            <person name="Martin J.C."/>
            <person name="Tyagi R."/>
            <person name="Choi Y.J."/>
            <person name="Wang Q."/>
            <person name="Hallsworth Pepin K."/>
            <person name="Zhang X."/>
            <person name="Ozersky P."/>
            <person name="Wilson R.K."/>
            <person name="Sternberg P.W."/>
            <person name="Gasser R.B."/>
            <person name="Mitreva M."/>
        </authorList>
    </citation>
    <scope>NUCLEOTIDE SEQUENCE [LARGE SCALE GENOMIC DNA]</scope>
    <source>
        <strain evidence="2">HannoverDv2000</strain>
    </source>
</reference>
<keyword evidence="2" id="KW-1185">Reference proteome</keyword>
<dbReference type="OrthoDB" id="18718at2759"/>
<reference evidence="1 2" key="1">
    <citation type="submission" date="2013-11" db="EMBL/GenBank/DDBJ databases">
        <title>Draft genome of the bovine lungworm Dictyocaulus viviparus.</title>
        <authorList>
            <person name="Mitreva M."/>
        </authorList>
    </citation>
    <scope>NUCLEOTIDE SEQUENCE [LARGE SCALE GENOMIC DNA]</scope>
    <source>
        <strain evidence="1 2">HannoverDv2000</strain>
    </source>
</reference>
<accession>A0A0D8XSH9</accession>
<dbReference type="STRING" id="29172.A0A0D8XSH9"/>
<dbReference type="Gene3D" id="1.10.10.750">
    <property type="entry name" value="Ypt/Rab-GAP domain of gyp1p, domain 1"/>
    <property type="match status" value="1"/>
</dbReference>
<name>A0A0D8XSH9_DICVI</name>
<evidence type="ECO:0000313" key="1">
    <source>
        <dbReference type="EMBL" id="KJH47608.1"/>
    </source>
</evidence>
<dbReference type="AlphaFoldDB" id="A0A0D8XSH9"/>
<protein>
    <submittedName>
        <fullName evidence="1">Uncharacterized protein</fullName>
    </submittedName>
</protein>